<reference evidence="3" key="1">
    <citation type="submission" date="2011-06" db="EMBL/GenBank/DDBJ databases">
        <title>The complete genome of chromosome of Runella slithyformis DSM 19594.</title>
        <authorList>
            <consortium name="US DOE Joint Genome Institute (JGI-PGF)"/>
            <person name="Lucas S."/>
            <person name="Han J."/>
            <person name="Lapidus A."/>
            <person name="Bruce D."/>
            <person name="Goodwin L."/>
            <person name="Pitluck S."/>
            <person name="Peters L."/>
            <person name="Kyrpides N."/>
            <person name="Mavromatis K."/>
            <person name="Ivanova N."/>
            <person name="Ovchinnikova G."/>
            <person name="Zhang X."/>
            <person name="Misra M."/>
            <person name="Detter J.C."/>
            <person name="Tapia R."/>
            <person name="Han C."/>
            <person name="Land M."/>
            <person name="Hauser L."/>
            <person name="Markowitz V."/>
            <person name="Cheng J.-F."/>
            <person name="Hugenholtz P."/>
            <person name="Woyke T."/>
            <person name="Wu D."/>
            <person name="Tindall B."/>
            <person name="Faehrich R."/>
            <person name="Brambilla E."/>
            <person name="Klenk H.-P."/>
            <person name="Eisen J.A."/>
        </authorList>
    </citation>
    <scope>NUCLEOTIDE SEQUENCE [LARGE SCALE GENOMIC DNA]</scope>
    <source>
        <strain evidence="3">ATCC 29530 / DSM 19594 / LMG 11500 / NCIMB 11436 / LSU 4</strain>
    </source>
</reference>
<keyword evidence="1" id="KW-0472">Membrane</keyword>
<gene>
    <name evidence="2" type="ordered locus">Runsl_0118</name>
</gene>
<dbReference type="AlphaFoldDB" id="A0A7U3ZG27"/>
<evidence type="ECO:0000313" key="2">
    <source>
        <dbReference type="EMBL" id="AEI46576.1"/>
    </source>
</evidence>
<sequence>MNYKRHISLFLLLLISFKMLVVPFIYLDFELRKEYIIQNLCENRFKTQLHCDGKCYLAKQLHKVAEGHARDEAQKQSDTAKRVMQEIFEAPVPDFPTPAVAYSHSDSFSLFSSSVQKGFLSKPVMPPIA</sequence>
<keyword evidence="1" id="KW-1133">Transmembrane helix</keyword>
<dbReference type="KEGG" id="rsi:Runsl_0118"/>
<accession>A0A7U3ZG27</accession>
<evidence type="ECO:0000256" key="1">
    <source>
        <dbReference type="SAM" id="Phobius"/>
    </source>
</evidence>
<keyword evidence="1" id="KW-0812">Transmembrane</keyword>
<evidence type="ECO:0000313" key="3">
    <source>
        <dbReference type="Proteomes" id="UP000000493"/>
    </source>
</evidence>
<organism evidence="2 3">
    <name type="scientific">Runella slithyformis (strain ATCC 29530 / DSM 19594 / LMG 11500 / NCIMB 11436 / LSU 4)</name>
    <dbReference type="NCBI Taxonomy" id="761193"/>
    <lineage>
        <taxon>Bacteria</taxon>
        <taxon>Pseudomonadati</taxon>
        <taxon>Bacteroidota</taxon>
        <taxon>Cytophagia</taxon>
        <taxon>Cytophagales</taxon>
        <taxon>Spirosomataceae</taxon>
        <taxon>Runella</taxon>
    </lineage>
</organism>
<keyword evidence="3" id="KW-1185">Reference proteome</keyword>
<reference evidence="2 3" key="2">
    <citation type="journal article" date="2012" name="Stand. Genomic Sci.">
        <title>Complete genome sequence of the aquatic bacterium Runella slithyformis type strain (LSU 4(T)).</title>
        <authorList>
            <person name="Copeland A."/>
            <person name="Zhang X."/>
            <person name="Misra M."/>
            <person name="Lapidus A."/>
            <person name="Nolan M."/>
            <person name="Lucas S."/>
            <person name="Deshpande S."/>
            <person name="Cheng J.F."/>
            <person name="Tapia R."/>
            <person name="Goodwin L.A."/>
            <person name="Pitluck S."/>
            <person name="Liolios K."/>
            <person name="Pagani I."/>
            <person name="Ivanova N."/>
            <person name="Mikhailova N."/>
            <person name="Pati A."/>
            <person name="Chen A."/>
            <person name="Palaniappan K."/>
            <person name="Land M."/>
            <person name="Hauser L."/>
            <person name="Pan C."/>
            <person name="Jeffries C.D."/>
            <person name="Detter J.C."/>
            <person name="Brambilla E.M."/>
            <person name="Rohde M."/>
            <person name="Djao O.D."/>
            <person name="Goker M."/>
            <person name="Sikorski J."/>
            <person name="Tindall B.J."/>
            <person name="Woyke T."/>
            <person name="Bristow J."/>
            <person name="Eisen J.A."/>
            <person name="Markowitz V."/>
            <person name="Hugenholtz P."/>
            <person name="Kyrpides N.C."/>
            <person name="Klenk H.P."/>
            <person name="Mavromatis K."/>
        </authorList>
    </citation>
    <scope>NUCLEOTIDE SEQUENCE [LARGE SCALE GENOMIC DNA]</scope>
    <source>
        <strain evidence="3">ATCC 29530 / DSM 19594 / LMG 11500 / NCIMB 11436 / LSU 4</strain>
    </source>
</reference>
<proteinExistence type="predicted"/>
<feature type="transmembrane region" description="Helical" evidence="1">
    <location>
        <begin position="6"/>
        <end position="27"/>
    </location>
</feature>
<dbReference type="Proteomes" id="UP000000493">
    <property type="component" value="Chromosome"/>
</dbReference>
<name>A0A7U3ZG27_RUNSL</name>
<dbReference type="EMBL" id="CP002859">
    <property type="protein sequence ID" value="AEI46576.1"/>
    <property type="molecule type" value="Genomic_DNA"/>
</dbReference>
<dbReference type="RefSeq" id="WP_013925901.1">
    <property type="nucleotide sequence ID" value="NC_015703.1"/>
</dbReference>
<protein>
    <submittedName>
        <fullName evidence="2">Uncharacterized protein</fullName>
    </submittedName>
</protein>